<protein>
    <recommendedName>
        <fullName evidence="1">Queuosine precursor transporter</fullName>
    </recommendedName>
</protein>
<feature type="transmembrane region" description="Helical" evidence="2">
    <location>
        <begin position="129"/>
        <end position="148"/>
    </location>
</feature>
<dbReference type="PANTHER" id="PTHR34300:SF2">
    <property type="entry name" value="QUEUOSINE PRECURSOR TRANSPORTER-RELATED"/>
    <property type="match status" value="1"/>
</dbReference>
<feature type="transmembrane region" description="Helical" evidence="2">
    <location>
        <begin position="52"/>
        <end position="71"/>
    </location>
</feature>
<gene>
    <name evidence="3" type="ORF">Lboz_3468</name>
</gene>
<dbReference type="STRING" id="447.Lboz_3468"/>
<proteinExistence type="predicted"/>
<keyword evidence="2" id="KW-1133">Transmembrane helix</keyword>
<organism evidence="3 4">
    <name type="scientific">Legionella bozemanae</name>
    <name type="common">Fluoribacter bozemanae</name>
    <dbReference type="NCBI Taxonomy" id="447"/>
    <lineage>
        <taxon>Bacteria</taxon>
        <taxon>Pseudomonadati</taxon>
        <taxon>Pseudomonadota</taxon>
        <taxon>Gammaproteobacteria</taxon>
        <taxon>Legionellales</taxon>
        <taxon>Legionellaceae</taxon>
        <taxon>Legionella</taxon>
    </lineage>
</organism>
<evidence type="ECO:0000313" key="3">
    <source>
        <dbReference type="EMBL" id="KTC67825.1"/>
    </source>
</evidence>
<dbReference type="AlphaFoldDB" id="A0A0W0R9T6"/>
<dbReference type="Proteomes" id="UP000054695">
    <property type="component" value="Unassembled WGS sequence"/>
</dbReference>
<keyword evidence="2" id="KW-0472">Membrane</keyword>
<keyword evidence="2" id="KW-0812">Transmembrane</keyword>
<feature type="transmembrane region" description="Helical" evidence="2">
    <location>
        <begin position="92"/>
        <end position="109"/>
    </location>
</feature>
<accession>A0A0W0R9T6</accession>
<dbReference type="PATRIC" id="fig|447.4.peg.3712"/>
<feature type="transmembrane region" description="Helical" evidence="2">
    <location>
        <begin position="194"/>
        <end position="219"/>
    </location>
</feature>
<evidence type="ECO:0000313" key="4">
    <source>
        <dbReference type="Proteomes" id="UP000054695"/>
    </source>
</evidence>
<evidence type="ECO:0000256" key="2">
    <source>
        <dbReference type="SAM" id="Phobius"/>
    </source>
</evidence>
<dbReference type="Pfam" id="PF02592">
    <property type="entry name" value="Vut_1"/>
    <property type="match status" value="1"/>
</dbReference>
<keyword evidence="4" id="KW-1185">Reference proteome</keyword>
<dbReference type="NCBIfam" id="TIGR00697">
    <property type="entry name" value="queuosine precursor transporter"/>
    <property type="match status" value="1"/>
</dbReference>
<evidence type="ECO:0000256" key="1">
    <source>
        <dbReference type="NCBIfam" id="TIGR00697"/>
    </source>
</evidence>
<dbReference type="PANTHER" id="PTHR34300">
    <property type="entry name" value="QUEUOSINE PRECURSOR TRANSPORTER-RELATED"/>
    <property type="match status" value="1"/>
</dbReference>
<dbReference type="EMBL" id="LNXU01000057">
    <property type="protein sequence ID" value="KTC67825.1"/>
    <property type="molecule type" value="Genomic_DNA"/>
</dbReference>
<dbReference type="InterPro" id="IPR003744">
    <property type="entry name" value="YhhQ"/>
</dbReference>
<comment type="caution">
    <text evidence="3">The sequence shown here is derived from an EMBL/GenBank/DDBJ whole genome shotgun (WGS) entry which is preliminary data.</text>
</comment>
<feature type="transmembrane region" description="Helical" evidence="2">
    <location>
        <begin position="21"/>
        <end position="40"/>
    </location>
</feature>
<feature type="transmembrane region" description="Helical" evidence="2">
    <location>
        <begin position="160"/>
        <end position="182"/>
    </location>
</feature>
<name>A0A0W0R9T6_LEGBO</name>
<reference evidence="3 4" key="1">
    <citation type="submission" date="2015-11" db="EMBL/GenBank/DDBJ databases">
        <title>Genomic analysis of 38 Legionella species identifies large and diverse effector repertoires.</title>
        <authorList>
            <person name="Burstein D."/>
            <person name="Amaro F."/>
            <person name="Zusman T."/>
            <person name="Lifshitz Z."/>
            <person name="Cohen O."/>
            <person name="Gilbert J.A."/>
            <person name="Pupko T."/>
            <person name="Shuman H.A."/>
            <person name="Segal G."/>
        </authorList>
    </citation>
    <scope>NUCLEOTIDE SEQUENCE [LARGE SCALE GENOMIC DNA]</scope>
    <source>
        <strain evidence="3 4">WIGA</strain>
    </source>
</reference>
<sequence length="234" mass="27209">MFFLRKQMYLCEDALLKKEDLYYKLLSLFHMGSILIGMALTSRIVSLTLPNISHTLYITGGIFFIPIVFFIQDIVTEIFGYDNARVMLNTNILVFIIYVLILVVLLVSINNINNSYENFYSVVNTLPRHALSFVLSLYVGGRINNYVLSKMKLHFNQKFLAFRFISSTAIGEAFFQFIAVFISWYGSFTSQDMFLIAFISYTYKILFEILATPFNIWICNYLKSLKLERVQNVL</sequence>